<sequence>MSMSWSSSSRGADGKPAPIDSFSIGRDLSTAVKFSIVPYYDACSRAARIKHWKARVQEQSAALPIAPSRTPRVEASVASVVEVTPATTLVSKSTDIDLPYIGDIEKVKYKTMGCLGRGHYGTVIKAGVINTKRELAVKILFHKTKTNDLLPREQVMREVAIQFTLDHVSASTQDGIVHTNEGVRNTLLDALDLAVGILAMSKFSKSFNGLFRVVLHQMLQALDYLDTKGIVHRDLKPDNILYAISRRELREEELRKGTKTTTKVDVWSLFVTMLWIANLCDIRGMSDHCGDYGTWLNIVLDVTRMEWVNLEAIQPMAVVDTDKRASTAQMLVAQFDDA</sequence>
<dbReference type="EMBL" id="JANAKD010002322">
    <property type="protein sequence ID" value="KAJ3473933.1"/>
    <property type="molecule type" value="Genomic_DNA"/>
</dbReference>
<protein>
    <submittedName>
        <fullName evidence="1">Uncharacterized protein</fullName>
    </submittedName>
</protein>
<proteinExistence type="predicted"/>
<name>A0ACC1QE95_9HYPO</name>
<evidence type="ECO:0000313" key="2">
    <source>
        <dbReference type="Proteomes" id="UP001148737"/>
    </source>
</evidence>
<organism evidence="1 2">
    <name type="scientific">Lecanicillium saksenae</name>
    <dbReference type="NCBI Taxonomy" id="468837"/>
    <lineage>
        <taxon>Eukaryota</taxon>
        <taxon>Fungi</taxon>
        <taxon>Dikarya</taxon>
        <taxon>Ascomycota</taxon>
        <taxon>Pezizomycotina</taxon>
        <taxon>Sordariomycetes</taxon>
        <taxon>Hypocreomycetidae</taxon>
        <taxon>Hypocreales</taxon>
        <taxon>Cordycipitaceae</taxon>
        <taxon>Lecanicillium</taxon>
    </lineage>
</organism>
<accession>A0ACC1QE95</accession>
<evidence type="ECO:0000313" key="1">
    <source>
        <dbReference type="EMBL" id="KAJ3473933.1"/>
    </source>
</evidence>
<reference evidence="1" key="1">
    <citation type="submission" date="2022-07" db="EMBL/GenBank/DDBJ databases">
        <title>Genome Sequence of Lecanicillium saksenae.</title>
        <authorList>
            <person name="Buettner E."/>
        </authorList>
    </citation>
    <scope>NUCLEOTIDE SEQUENCE</scope>
    <source>
        <strain evidence="1">VT-O1</strain>
    </source>
</reference>
<dbReference type="Proteomes" id="UP001148737">
    <property type="component" value="Unassembled WGS sequence"/>
</dbReference>
<comment type="caution">
    <text evidence="1">The sequence shown here is derived from an EMBL/GenBank/DDBJ whole genome shotgun (WGS) entry which is preliminary data.</text>
</comment>
<gene>
    <name evidence="1" type="ORF">NLG97_g10067</name>
</gene>
<keyword evidence="2" id="KW-1185">Reference proteome</keyword>